<evidence type="ECO:0000256" key="1">
    <source>
        <dbReference type="ARBA" id="ARBA00005753"/>
    </source>
</evidence>
<dbReference type="HOGENOM" id="CLU_018310_1_1_1"/>
<dbReference type="FunFam" id="2.60.120.10:FF:000006">
    <property type="entry name" value="cAMP-dependent protein kinase type I-alpha regulatory subunit"/>
    <property type="match status" value="1"/>
</dbReference>
<dbReference type="eggNOG" id="KOG1113">
    <property type="taxonomic scope" value="Eukaryota"/>
</dbReference>
<keyword evidence="2" id="KW-0597">Phosphoprotein</keyword>
<keyword evidence="5 7" id="KW-0547">Nucleotide-binding</keyword>
<keyword evidence="4" id="KW-0677">Repeat</keyword>
<dbReference type="GO" id="GO:0030552">
    <property type="term" value="F:cAMP binding"/>
    <property type="evidence" value="ECO:0007669"/>
    <property type="project" value="UniProtKB-KW"/>
</dbReference>
<keyword evidence="6 7" id="KW-0114">cAMP</keyword>
<dbReference type="SMART" id="SM00100">
    <property type="entry name" value="cNMP"/>
    <property type="match status" value="2"/>
</dbReference>
<dbReference type="PANTHER" id="PTHR11635:SF152">
    <property type="entry name" value="CAMP-DEPENDENT PROTEIN KINASE TYPE I REGULATORY SUBUNIT-RELATED"/>
    <property type="match status" value="1"/>
</dbReference>
<dbReference type="PROSITE" id="PS00888">
    <property type="entry name" value="CNMP_BINDING_1"/>
    <property type="match status" value="1"/>
</dbReference>
<feature type="region of interest" description="Disordered" evidence="8">
    <location>
        <begin position="86"/>
        <end position="108"/>
    </location>
</feature>
<dbReference type="RefSeq" id="XP_005823540.1">
    <property type="nucleotide sequence ID" value="XM_005823483.1"/>
</dbReference>
<evidence type="ECO:0000256" key="4">
    <source>
        <dbReference type="ARBA" id="ARBA00022737"/>
    </source>
</evidence>
<feature type="binding site" evidence="7">
    <location>
        <position position="346"/>
    </location>
    <ligand>
        <name>3',5'-cyclic AMP</name>
        <dbReference type="ChEBI" id="CHEBI:58165"/>
        <label>2</label>
    </ligand>
</feature>
<gene>
    <name evidence="10" type="ORF">GUITHDRAFT_97527</name>
</gene>
<dbReference type="InterPro" id="IPR014710">
    <property type="entry name" value="RmlC-like_jellyroll"/>
</dbReference>
<evidence type="ECO:0000256" key="3">
    <source>
        <dbReference type="ARBA" id="ARBA00022566"/>
    </source>
</evidence>
<dbReference type="PROSITE" id="PS00889">
    <property type="entry name" value="CNMP_BINDING_2"/>
    <property type="match status" value="2"/>
</dbReference>
<name>L1IL84_GUITC</name>
<evidence type="ECO:0000256" key="5">
    <source>
        <dbReference type="ARBA" id="ARBA00022741"/>
    </source>
</evidence>
<reference evidence="10 12" key="1">
    <citation type="journal article" date="2012" name="Nature">
        <title>Algal genomes reveal evolutionary mosaicism and the fate of nucleomorphs.</title>
        <authorList>
            <consortium name="DOE Joint Genome Institute"/>
            <person name="Curtis B.A."/>
            <person name="Tanifuji G."/>
            <person name="Burki F."/>
            <person name="Gruber A."/>
            <person name="Irimia M."/>
            <person name="Maruyama S."/>
            <person name="Arias M.C."/>
            <person name="Ball S.G."/>
            <person name="Gile G.H."/>
            <person name="Hirakawa Y."/>
            <person name="Hopkins J.F."/>
            <person name="Kuo A."/>
            <person name="Rensing S.A."/>
            <person name="Schmutz J."/>
            <person name="Symeonidi A."/>
            <person name="Elias M."/>
            <person name="Eveleigh R.J."/>
            <person name="Herman E.K."/>
            <person name="Klute M.J."/>
            <person name="Nakayama T."/>
            <person name="Obornik M."/>
            <person name="Reyes-Prieto A."/>
            <person name="Armbrust E.V."/>
            <person name="Aves S.J."/>
            <person name="Beiko R.G."/>
            <person name="Coutinho P."/>
            <person name="Dacks J.B."/>
            <person name="Durnford D.G."/>
            <person name="Fast N.M."/>
            <person name="Green B.R."/>
            <person name="Grisdale C.J."/>
            <person name="Hempel F."/>
            <person name="Henrissat B."/>
            <person name="Hoppner M.P."/>
            <person name="Ishida K."/>
            <person name="Kim E."/>
            <person name="Koreny L."/>
            <person name="Kroth P.G."/>
            <person name="Liu Y."/>
            <person name="Malik S.B."/>
            <person name="Maier U.G."/>
            <person name="McRose D."/>
            <person name="Mock T."/>
            <person name="Neilson J.A."/>
            <person name="Onodera N.T."/>
            <person name="Poole A.M."/>
            <person name="Pritham E.J."/>
            <person name="Richards T.A."/>
            <person name="Rocap G."/>
            <person name="Roy S.W."/>
            <person name="Sarai C."/>
            <person name="Schaack S."/>
            <person name="Shirato S."/>
            <person name="Slamovits C.H."/>
            <person name="Spencer D.F."/>
            <person name="Suzuki S."/>
            <person name="Worden A.Z."/>
            <person name="Zauner S."/>
            <person name="Barry K."/>
            <person name="Bell C."/>
            <person name="Bharti A.K."/>
            <person name="Crow J.A."/>
            <person name="Grimwood J."/>
            <person name="Kramer R."/>
            <person name="Lindquist E."/>
            <person name="Lucas S."/>
            <person name="Salamov A."/>
            <person name="McFadden G.I."/>
            <person name="Lane C.E."/>
            <person name="Keeling P.J."/>
            <person name="Gray M.W."/>
            <person name="Grigoriev I.V."/>
            <person name="Archibald J.M."/>
        </authorList>
    </citation>
    <scope>NUCLEOTIDE SEQUENCE</scope>
    <source>
        <strain evidence="10 12">CCMP2712</strain>
    </source>
</reference>
<protein>
    <recommendedName>
        <fullName evidence="9">Cyclic nucleotide-binding domain-containing protein</fullName>
    </recommendedName>
</protein>
<dbReference type="PROSITE" id="PS50042">
    <property type="entry name" value="CNMP_BINDING_3"/>
    <property type="match status" value="2"/>
</dbReference>
<dbReference type="OrthoDB" id="417078at2759"/>
<accession>L1IL84</accession>
<feature type="binding site" evidence="7">
    <location>
        <position position="222"/>
    </location>
    <ligand>
        <name>3',5'-cyclic AMP</name>
        <dbReference type="ChEBI" id="CHEBI:58165"/>
        <label>1</label>
    </ligand>
</feature>
<dbReference type="InterPro" id="IPR018490">
    <property type="entry name" value="cNMP-bd_dom_sf"/>
</dbReference>
<dbReference type="STRING" id="905079.L1IL84"/>
<feature type="binding site" evidence="7">
    <location>
        <position position="231"/>
    </location>
    <ligand>
        <name>3',5'-cyclic AMP</name>
        <dbReference type="ChEBI" id="CHEBI:58165"/>
        <label>1</label>
    </ligand>
</feature>
<dbReference type="Proteomes" id="UP000011087">
    <property type="component" value="Unassembled WGS sequence"/>
</dbReference>
<dbReference type="GO" id="GO:0005952">
    <property type="term" value="C:cAMP-dependent protein kinase complex"/>
    <property type="evidence" value="ECO:0007669"/>
    <property type="project" value="InterPro"/>
</dbReference>
<reference evidence="12" key="2">
    <citation type="submission" date="2012-11" db="EMBL/GenBank/DDBJ databases">
        <authorList>
            <person name="Kuo A."/>
            <person name="Curtis B.A."/>
            <person name="Tanifuji G."/>
            <person name="Burki F."/>
            <person name="Gruber A."/>
            <person name="Irimia M."/>
            <person name="Maruyama S."/>
            <person name="Arias M.C."/>
            <person name="Ball S.G."/>
            <person name="Gile G.H."/>
            <person name="Hirakawa Y."/>
            <person name="Hopkins J.F."/>
            <person name="Rensing S.A."/>
            <person name="Schmutz J."/>
            <person name="Symeonidi A."/>
            <person name="Elias M."/>
            <person name="Eveleigh R.J."/>
            <person name="Herman E.K."/>
            <person name="Klute M.J."/>
            <person name="Nakayama T."/>
            <person name="Obornik M."/>
            <person name="Reyes-Prieto A."/>
            <person name="Armbrust E.V."/>
            <person name="Aves S.J."/>
            <person name="Beiko R.G."/>
            <person name="Coutinho P."/>
            <person name="Dacks J.B."/>
            <person name="Durnford D.G."/>
            <person name="Fast N.M."/>
            <person name="Green B.R."/>
            <person name="Grisdale C."/>
            <person name="Hempe F."/>
            <person name="Henrissat B."/>
            <person name="Hoppner M.P."/>
            <person name="Ishida K.-I."/>
            <person name="Kim E."/>
            <person name="Koreny L."/>
            <person name="Kroth P.G."/>
            <person name="Liu Y."/>
            <person name="Malik S.-B."/>
            <person name="Maier U.G."/>
            <person name="McRose D."/>
            <person name="Mock T."/>
            <person name="Neilson J.A."/>
            <person name="Onodera N.T."/>
            <person name="Poole A.M."/>
            <person name="Pritham E.J."/>
            <person name="Richards T.A."/>
            <person name="Rocap G."/>
            <person name="Roy S.W."/>
            <person name="Sarai C."/>
            <person name="Schaack S."/>
            <person name="Shirato S."/>
            <person name="Slamovits C.H."/>
            <person name="Spencer D.F."/>
            <person name="Suzuki S."/>
            <person name="Worden A.Z."/>
            <person name="Zauner S."/>
            <person name="Barry K."/>
            <person name="Bell C."/>
            <person name="Bharti A.K."/>
            <person name="Crow J.A."/>
            <person name="Grimwood J."/>
            <person name="Kramer R."/>
            <person name="Lindquist E."/>
            <person name="Lucas S."/>
            <person name="Salamov A."/>
            <person name="McFadden G.I."/>
            <person name="Lane C.E."/>
            <person name="Keeling P.J."/>
            <person name="Gray M.W."/>
            <person name="Grigoriev I.V."/>
            <person name="Archibald J.M."/>
        </authorList>
    </citation>
    <scope>NUCLEOTIDE SEQUENCE</scope>
    <source>
        <strain evidence="12">CCMP2712</strain>
    </source>
</reference>
<dbReference type="GO" id="GO:0004862">
    <property type="term" value="F:cAMP-dependent protein kinase inhibitor activity"/>
    <property type="evidence" value="ECO:0007669"/>
    <property type="project" value="TreeGrafter"/>
</dbReference>
<reference evidence="11" key="3">
    <citation type="submission" date="2016-03" db="UniProtKB">
        <authorList>
            <consortium name="EnsemblProtists"/>
        </authorList>
    </citation>
    <scope>IDENTIFICATION</scope>
</reference>
<proteinExistence type="inferred from homology"/>
<dbReference type="InterPro" id="IPR012198">
    <property type="entry name" value="cAMP_dep_PK_reg_su"/>
</dbReference>
<keyword evidence="3 7" id="KW-0116">cAMP-binding</keyword>
<dbReference type="GeneID" id="17293323"/>
<dbReference type="InterPro" id="IPR050503">
    <property type="entry name" value="cAMP-dep_PK_reg_su-like"/>
</dbReference>
<comment type="similarity">
    <text evidence="1">Belongs to the cAMP-dependent kinase regulatory chain family.</text>
</comment>
<dbReference type="PIRSF" id="PIRSF000548">
    <property type="entry name" value="PK_regulatory"/>
    <property type="match status" value="1"/>
</dbReference>
<evidence type="ECO:0000259" key="9">
    <source>
        <dbReference type="PROSITE" id="PS50042"/>
    </source>
</evidence>
<dbReference type="KEGG" id="gtt:GUITHDRAFT_97527"/>
<dbReference type="EnsemblProtists" id="EKX36560">
    <property type="protein sequence ID" value="EKX36560"/>
    <property type="gene ID" value="GUITHDRAFT_97527"/>
</dbReference>
<evidence type="ECO:0000313" key="10">
    <source>
        <dbReference type="EMBL" id="EKX36560.1"/>
    </source>
</evidence>
<feature type="non-terminal residue" evidence="10">
    <location>
        <position position="398"/>
    </location>
</feature>
<evidence type="ECO:0000313" key="12">
    <source>
        <dbReference type="Proteomes" id="UP000011087"/>
    </source>
</evidence>
<feature type="domain" description="Cyclic nucleotide-binding" evidence="9">
    <location>
        <begin position="152"/>
        <end position="272"/>
    </location>
</feature>
<dbReference type="OMA" id="DQWERAN"/>
<dbReference type="InterPro" id="IPR000595">
    <property type="entry name" value="cNMP-bd_dom"/>
</dbReference>
<evidence type="ECO:0000256" key="6">
    <source>
        <dbReference type="ARBA" id="ARBA00023149"/>
    </source>
</evidence>
<dbReference type="PaxDb" id="55529-EKX36560"/>
<feature type="domain" description="Cyclic nucleotide-binding" evidence="9">
    <location>
        <begin position="275"/>
        <end position="396"/>
    </location>
</feature>
<dbReference type="PANTHER" id="PTHR11635">
    <property type="entry name" value="CAMP-DEPENDENT PROTEIN KINASE REGULATORY CHAIN"/>
    <property type="match status" value="1"/>
</dbReference>
<dbReference type="SUPFAM" id="SSF51206">
    <property type="entry name" value="cAMP-binding domain-like"/>
    <property type="match status" value="2"/>
</dbReference>
<sequence>MLGFNLFGRISKFLFDSRASGGVSSHLPEFNEHEKDLVKLLHNLERSRSHLQRLESSGSKGDMVITAQADVISLQQEVIAALQHVNGSSHGHEKEEPVQPTNVSAHPRRRRGAVSSESMGPVLVSASISKVVIPKVEQEKQKLASVLKEMVIFSDVHDEDIHALVDAFAPEWCAAETVIMRKGDMGDKFYIVDKGVCDCFVASAEGGSMLICTVTEGKGVGELALLYNAPRAATVVARTDCYLWSLDRGTFQCLVLSATARRRRQYKEFLRGVPILSNLTAEELAKVADVMEAKWFEGGEYIIEQGEDGDTMFFIEEGSAIATKNAGPGRPSKKLMDFSKGDYFGELALIRNEPRAANVIAVSRCKVCIIDKQAFVRLLGPCLEIMSRRIHLYEAFLD</sequence>
<dbReference type="CDD" id="cd00038">
    <property type="entry name" value="CAP_ED"/>
    <property type="match status" value="2"/>
</dbReference>
<dbReference type="InterPro" id="IPR018488">
    <property type="entry name" value="cNMP-bd_CS"/>
</dbReference>
<dbReference type="GO" id="GO:0034236">
    <property type="term" value="F:protein kinase A catalytic subunit binding"/>
    <property type="evidence" value="ECO:0007669"/>
    <property type="project" value="TreeGrafter"/>
</dbReference>
<evidence type="ECO:0000256" key="7">
    <source>
        <dbReference type="PIRSR" id="PIRSR000548-1"/>
    </source>
</evidence>
<dbReference type="EMBL" id="JH993071">
    <property type="protein sequence ID" value="EKX36560.1"/>
    <property type="molecule type" value="Genomic_DNA"/>
</dbReference>
<feature type="binding site" evidence="7">
    <location>
        <position position="355"/>
    </location>
    <ligand>
        <name>3',5'-cyclic AMP</name>
        <dbReference type="ChEBI" id="CHEBI:58165"/>
        <label>2</label>
    </ligand>
</feature>
<evidence type="ECO:0000256" key="8">
    <source>
        <dbReference type="SAM" id="MobiDB-lite"/>
    </source>
</evidence>
<dbReference type="AlphaFoldDB" id="L1IL84"/>
<dbReference type="GO" id="GO:0005829">
    <property type="term" value="C:cytosol"/>
    <property type="evidence" value="ECO:0007669"/>
    <property type="project" value="TreeGrafter"/>
</dbReference>
<dbReference type="Pfam" id="PF00027">
    <property type="entry name" value="cNMP_binding"/>
    <property type="match status" value="2"/>
</dbReference>
<dbReference type="Gene3D" id="2.60.120.10">
    <property type="entry name" value="Jelly Rolls"/>
    <property type="match status" value="2"/>
</dbReference>
<organism evidence="10">
    <name type="scientific">Guillardia theta (strain CCMP2712)</name>
    <name type="common">Cryptophyte</name>
    <dbReference type="NCBI Taxonomy" id="905079"/>
    <lineage>
        <taxon>Eukaryota</taxon>
        <taxon>Cryptophyceae</taxon>
        <taxon>Pyrenomonadales</taxon>
        <taxon>Geminigeraceae</taxon>
        <taxon>Guillardia</taxon>
    </lineage>
</organism>
<evidence type="ECO:0000313" key="11">
    <source>
        <dbReference type="EnsemblProtists" id="EKX36560"/>
    </source>
</evidence>
<dbReference type="PRINTS" id="PR00103">
    <property type="entry name" value="CAMPKINASE"/>
</dbReference>
<evidence type="ECO:0000256" key="2">
    <source>
        <dbReference type="ARBA" id="ARBA00022553"/>
    </source>
</evidence>
<keyword evidence="12" id="KW-1185">Reference proteome</keyword>